<evidence type="ECO:0000313" key="4">
    <source>
        <dbReference type="EMBL" id="EPS69600.1"/>
    </source>
</evidence>
<dbReference type="AlphaFoldDB" id="S8CS09"/>
<name>S8CS09_9LAMI</name>
<evidence type="ECO:0000259" key="3">
    <source>
        <dbReference type="Pfam" id="PF23598"/>
    </source>
</evidence>
<dbReference type="PANTHER" id="PTHR48051">
    <property type="match status" value="1"/>
</dbReference>
<dbReference type="EMBL" id="AUSU01002050">
    <property type="protein sequence ID" value="EPS69600.1"/>
    <property type="molecule type" value="Genomic_DNA"/>
</dbReference>
<dbReference type="InterPro" id="IPR050216">
    <property type="entry name" value="LRR_domain-containing"/>
</dbReference>
<dbReference type="PROSITE" id="PS51450">
    <property type="entry name" value="LRR"/>
    <property type="match status" value="1"/>
</dbReference>
<sequence>MQEKEGFAEVKLKMMDDAVEEIMRIHRSLPPRPGLEEVSAARNVIQSKLEGLEKGDSIPDIFSVLREMQRGVIHFHSKKKRREAQILLDTDELHSAMDVLIQRASEFLQPMNSAMESSKKLISSREVETVNFSVPVLGEEEGEERLRLIDLSLVIDASTKTGAEELLLKGKLSDRIDYFPDSIGKLSNLIKLDLSENRIAVLPSAIGGLESLQMLDLHGNRIRELPESIGMLRGLISLNLSCNGITFLPAAIGDLENLQILRGEANEFEELPHAIGKCTSLRVRELHLDYNKIKALHEAVGRLESLEIMTLSYNNIRQLPSTMASLSNLKRVDLSFNELGFIPESFCFATKLVRLDVSNNFADMKALPRCIGNLEMLEELICHNNQIRNLPDSFGLLSNLALLTLDGNPLVDPLGDVARQGAQAVVKYVHELVVKRDDKFRVGFCFFPMGKKA</sequence>
<dbReference type="Proteomes" id="UP000015453">
    <property type="component" value="Unassembled WGS sequence"/>
</dbReference>
<dbReference type="Gene3D" id="3.80.10.10">
    <property type="entry name" value="Ribonuclease Inhibitor"/>
    <property type="match status" value="2"/>
</dbReference>
<dbReference type="GO" id="GO:0006952">
    <property type="term" value="P:defense response"/>
    <property type="evidence" value="ECO:0007669"/>
    <property type="project" value="UniProtKB-ARBA"/>
</dbReference>
<dbReference type="GO" id="GO:0005737">
    <property type="term" value="C:cytoplasm"/>
    <property type="evidence" value="ECO:0007669"/>
    <property type="project" value="TreeGrafter"/>
</dbReference>
<dbReference type="InterPro" id="IPR032675">
    <property type="entry name" value="LRR_dom_sf"/>
</dbReference>
<keyword evidence="2" id="KW-0677">Repeat</keyword>
<dbReference type="PANTHER" id="PTHR48051:SF1">
    <property type="entry name" value="RAS SUPPRESSOR PROTEIN 1"/>
    <property type="match status" value="1"/>
</dbReference>
<evidence type="ECO:0000313" key="5">
    <source>
        <dbReference type="Proteomes" id="UP000015453"/>
    </source>
</evidence>
<dbReference type="InterPro" id="IPR001611">
    <property type="entry name" value="Leu-rich_rpt"/>
</dbReference>
<dbReference type="SUPFAM" id="SSF52058">
    <property type="entry name" value="L domain-like"/>
    <property type="match status" value="1"/>
</dbReference>
<dbReference type="Pfam" id="PF00560">
    <property type="entry name" value="LRR_1"/>
    <property type="match status" value="1"/>
</dbReference>
<accession>S8CS09</accession>
<dbReference type="InterPro" id="IPR055414">
    <property type="entry name" value="LRR_R13L4/SHOC2-like"/>
</dbReference>
<reference evidence="4 5" key="1">
    <citation type="journal article" date="2013" name="BMC Genomics">
        <title>The miniature genome of a carnivorous plant Genlisea aurea contains a low number of genes and short non-coding sequences.</title>
        <authorList>
            <person name="Leushkin E.V."/>
            <person name="Sutormin R.A."/>
            <person name="Nabieva E.R."/>
            <person name="Penin A.A."/>
            <person name="Kondrashov A.S."/>
            <person name="Logacheva M.D."/>
        </authorList>
    </citation>
    <scope>NUCLEOTIDE SEQUENCE [LARGE SCALE GENOMIC DNA]</scope>
</reference>
<dbReference type="Pfam" id="PF23598">
    <property type="entry name" value="LRR_14"/>
    <property type="match status" value="1"/>
</dbReference>
<dbReference type="SMART" id="SM00369">
    <property type="entry name" value="LRR_TYP"/>
    <property type="match status" value="6"/>
</dbReference>
<organism evidence="4 5">
    <name type="scientific">Genlisea aurea</name>
    <dbReference type="NCBI Taxonomy" id="192259"/>
    <lineage>
        <taxon>Eukaryota</taxon>
        <taxon>Viridiplantae</taxon>
        <taxon>Streptophyta</taxon>
        <taxon>Embryophyta</taxon>
        <taxon>Tracheophyta</taxon>
        <taxon>Spermatophyta</taxon>
        <taxon>Magnoliopsida</taxon>
        <taxon>eudicotyledons</taxon>
        <taxon>Gunneridae</taxon>
        <taxon>Pentapetalae</taxon>
        <taxon>asterids</taxon>
        <taxon>lamiids</taxon>
        <taxon>Lamiales</taxon>
        <taxon>Lentibulariaceae</taxon>
        <taxon>Genlisea</taxon>
    </lineage>
</organism>
<feature type="domain" description="Disease resistance R13L4/SHOC-2-like LRR" evidence="3">
    <location>
        <begin position="181"/>
        <end position="283"/>
    </location>
</feature>
<dbReference type="SMART" id="SM00364">
    <property type="entry name" value="LRR_BAC"/>
    <property type="match status" value="6"/>
</dbReference>
<protein>
    <recommendedName>
        <fullName evidence="3">Disease resistance R13L4/SHOC-2-like LRR domain-containing protein</fullName>
    </recommendedName>
</protein>
<dbReference type="GO" id="GO:0051707">
    <property type="term" value="P:response to other organism"/>
    <property type="evidence" value="ECO:0007669"/>
    <property type="project" value="UniProtKB-ARBA"/>
</dbReference>
<keyword evidence="1" id="KW-0433">Leucine-rich repeat</keyword>
<keyword evidence="5" id="KW-1185">Reference proteome</keyword>
<evidence type="ECO:0000256" key="1">
    <source>
        <dbReference type="ARBA" id="ARBA00022614"/>
    </source>
</evidence>
<dbReference type="InterPro" id="IPR003591">
    <property type="entry name" value="Leu-rich_rpt_typical-subtyp"/>
</dbReference>
<evidence type="ECO:0000256" key="2">
    <source>
        <dbReference type="ARBA" id="ARBA00022737"/>
    </source>
</evidence>
<proteinExistence type="predicted"/>
<comment type="caution">
    <text evidence="4">The sequence shown here is derived from an EMBL/GenBank/DDBJ whole genome shotgun (WGS) entry which is preliminary data.</text>
</comment>
<dbReference type="OrthoDB" id="1668230at2759"/>
<gene>
    <name evidence="4" type="ORF">M569_05166</name>
</gene>